<evidence type="ECO:0000313" key="3">
    <source>
        <dbReference type="EMBL" id="VTR56597.1"/>
    </source>
</evidence>
<reference evidence="3" key="1">
    <citation type="submission" date="2019-05" db="EMBL/GenBank/DDBJ databases">
        <authorList>
            <consortium name="Pathogen Informatics"/>
        </authorList>
    </citation>
    <scope>NUCLEOTIDE SEQUENCE [LARGE SCALE GENOMIC DNA]</scope>
    <source>
        <strain evidence="3">NCTC12965</strain>
    </source>
</reference>
<evidence type="ECO:0000256" key="1">
    <source>
        <dbReference type="SAM" id="SignalP"/>
    </source>
</evidence>
<dbReference type="EMBL" id="CABEEZ010000134">
    <property type="protein sequence ID" value="VTR56597.1"/>
    <property type="molecule type" value="Genomic_DNA"/>
</dbReference>
<feature type="domain" description="Pilus formation protein N-terminal" evidence="2">
    <location>
        <begin position="35"/>
        <end position="82"/>
    </location>
</feature>
<dbReference type="AlphaFoldDB" id="A0A4U9WC37"/>
<dbReference type="InterPro" id="IPR032789">
    <property type="entry name" value="T2SS-T3SS_pil_N"/>
</dbReference>
<gene>
    <name evidence="3" type="ORF">NCTC12965_07178</name>
</gene>
<keyword evidence="1" id="KW-0732">Signal</keyword>
<proteinExistence type="predicted"/>
<sequence length="87" mass="9663">MNVKVIFHANLFRNFLVILSLFVSVHSQTSFAAESYLSPGESQVIQVKGSVDTVFMSSPEVADYEMIGDRSIVAYARKEGKTGCYCF</sequence>
<dbReference type="Pfam" id="PF13629">
    <property type="entry name" value="T2SS-T3SS_pil_N"/>
    <property type="match status" value="1"/>
</dbReference>
<organism evidence="3">
    <name type="scientific">Serratia fonticola</name>
    <dbReference type="NCBI Taxonomy" id="47917"/>
    <lineage>
        <taxon>Bacteria</taxon>
        <taxon>Pseudomonadati</taxon>
        <taxon>Pseudomonadota</taxon>
        <taxon>Gammaproteobacteria</taxon>
        <taxon>Enterobacterales</taxon>
        <taxon>Yersiniaceae</taxon>
        <taxon>Serratia</taxon>
    </lineage>
</organism>
<accession>A0A4U9WC37</accession>
<protein>
    <submittedName>
        <fullName evidence="3">Flp pilus assembly protein, secretin CpaC</fullName>
    </submittedName>
</protein>
<evidence type="ECO:0000259" key="2">
    <source>
        <dbReference type="Pfam" id="PF13629"/>
    </source>
</evidence>
<feature type="signal peptide" evidence="1">
    <location>
        <begin position="1"/>
        <end position="32"/>
    </location>
</feature>
<feature type="chain" id="PRO_5020490036" evidence="1">
    <location>
        <begin position="33"/>
        <end position="87"/>
    </location>
</feature>
<name>A0A4U9WC37_SERFO</name>